<name>A0A0C3ATZ5_SERVB</name>
<feature type="region of interest" description="Disordered" evidence="6">
    <location>
        <begin position="481"/>
        <end position="501"/>
    </location>
</feature>
<evidence type="ECO:0000256" key="5">
    <source>
        <dbReference type="RuleBase" id="RU000682"/>
    </source>
</evidence>
<feature type="compositionally biased region" description="Pro residues" evidence="6">
    <location>
        <begin position="33"/>
        <end position="49"/>
    </location>
</feature>
<dbReference type="SUPFAM" id="SSF46689">
    <property type="entry name" value="Homeodomain-like"/>
    <property type="match status" value="1"/>
</dbReference>
<dbReference type="STRING" id="933852.A0A0C3ATZ5"/>
<dbReference type="GO" id="GO:0000981">
    <property type="term" value="F:DNA-binding transcription factor activity, RNA polymerase II-specific"/>
    <property type="evidence" value="ECO:0007669"/>
    <property type="project" value="InterPro"/>
</dbReference>
<dbReference type="EMBL" id="KN824349">
    <property type="protein sequence ID" value="KIM22736.1"/>
    <property type="molecule type" value="Genomic_DNA"/>
</dbReference>
<feature type="region of interest" description="Disordered" evidence="6">
    <location>
        <begin position="31"/>
        <end position="50"/>
    </location>
</feature>
<dbReference type="PROSITE" id="PS00027">
    <property type="entry name" value="HOMEOBOX_1"/>
    <property type="match status" value="1"/>
</dbReference>
<dbReference type="InterPro" id="IPR009057">
    <property type="entry name" value="Homeodomain-like_sf"/>
</dbReference>
<dbReference type="Pfam" id="PF00046">
    <property type="entry name" value="Homeodomain"/>
    <property type="match status" value="1"/>
</dbReference>
<dbReference type="OrthoDB" id="6159439at2759"/>
<keyword evidence="2 4" id="KW-0371">Homeobox</keyword>
<protein>
    <recommendedName>
        <fullName evidence="7">Homeobox domain-containing protein</fullName>
    </recommendedName>
</protein>
<dbReference type="InterPro" id="IPR001356">
    <property type="entry name" value="HD"/>
</dbReference>
<dbReference type="CDD" id="cd00086">
    <property type="entry name" value="homeodomain"/>
    <property type="match status" value="1"/>
</dbReference>
<dbReference type="SMART" id="SM00389">
    <property type="entry name" value="HOX"/>
    <property type="match status" value="1"/>
</dbReference>
<organism evidence="8 9">
    <name type="scientific">Serendipita vermifera MAFF 305830</name>
    <dbReference type="NCBI Taxonomy" id="933852"/>
    <lineage>
        <taxon>Eukaryota</taxon>
        <taxon>Fungi</taxon>
        <taxon>Dikarya</taxon>
        <taxon>Basidiomycota</taxon>
        <taxon>Agaricomycotina</taxon>
        <taxon>Agaricomycetes</taxon>
        <taxon>Sebacinales</taxon>
        <taxon>Serendipitaceae</taxon>
        <taxon>Serendipita</taxon>
    </lineage>
</organism>
<evidence type="ECO:0000256" key="4">
    <source>
        <dbReference type="PROSITE-ProRule" id="PRU00108"/>
    </source>
</evidence>
<evidence type="ECO:0000259" key="7">
    <source>
        <dbReference type="PROSITE" id="PS50071"/>
    </source>
</evidence>
<comment type="subcellular location">
    <subcellularLocation>
        <location evidence="4 5">Nucleus</location>
    </subcellularLocation>
</comment>
<evidence type="ECO:0000313" key="8">
    <source>
        <dbReference type="EMBL" id="KIM22736.1"/>
    </source>
</evidence>
<dbReference type="GO" id="GO:0003677">
    <property type="term" value="F:DNA binding"/>
    <property type="evidence" value="ECO:0007669"/>
    <property type="project" value="UniProtKB-UniRule"/>
</dbReference>
<dbReference type="Gene3D" id="1.10.10.60">
    <property type="entry name" value="Homeodomain-like"/>
    <property type="match status" value="1"/>
</dbReference>
<dbReference type="PROSITE" id="PS50071">
    <property type="entry name" value="HOMEOBOX_2"/>
    <property type="match status" value="1"/>
</dbReference>
<feature type="compositionally biased region" description="Acidic residues" evidence="6">
    <location>
        <begin position="488"/>
        <end position="501"/>
    </location>
</feature>
<reference evidence="9" key="2">
    <citation type="submission" date="2015-01" db="EMBL/GenBank/DDBJ databases">
        <title>Evolutionary Origins and Diversification of the Mycorrhizal Mutualists.</title>
        <authorList>
            <consortium name="DOE Joint Genome Institute"/>
            <consortium name="Mycorrhizal Genomics Consortium"/>
            <person name="Kohler A."/>
            <person name="Kuo A."/>
            <person name="Nagy L.G."/>
            <person name="Floudas D."/>
            <person name="Copeland A."/>
            <person name="Barry K.W."/>
            <person name="Cichocki N."/>
            <person name="Veneault-Fourrey C."/>
            <person name="LaButti K."/>
            <person name="Lindquist E.A."/>
            <person name="Lipzen A."/>
            <person name="Lundell T."/>
            <person name="Morin E."/>
            <person name="Murat C."/>
            <person name="Riley R."/>
            <person name="Ohm R."/>
            <person name="Sun H."/>
            <person name="Tunlid A."/>
            <person name="Henrissat B."/>
            <person name="Grigoriev I.V."/>
            <person name="Hibbett D.S."/>
            <person name="Martin F."/>
        </authorList>
    </citation>
    <scope>NUCLEOTIDE SEQUENCE [LARGE SCALE GENOMIC DNA]</scope>
    <source>
        <strain evidence="9">MAFF 305830</strain>
    </source>
</reference>
<proteinExistence type="predicted"/>
<keyword evidence="9" id="KW-1185">Reference proteome</keyword>
<accession>A0A0C3ATZ5</accession>
<dbReference type="HOGENOM" id="CLU_329040_0_0_1"/>
<reference evidence="8 9" key="1">
    <citation type="submission" date="2014-04" db="EMBL/GenBank/DDBJ databases">
        <authorList>
            <consortium name="DOE Joint Genome Institute"/>
            <person name="Kuo A."/>
            <person name="Zuccaro A."/>
            <person name="Kohler A."/>
            <person name="Nagy L.G."/>
            <person name="Floudas D."/>
            <person name="Copeland A."/>
            <person name="Barry K.W."/>
            <person name="Cichocki N."/>
            <person name="Veneault-Fourrey C."/>
            <person name="LaButti K."/>
            <person name="Lindquist E.A."/>
            <person name="Lipzen A."/>
            <person name="Lundell T."/>
            <person name="Morin E."/>
            <person name="Murat C."/>
            <person name="Sun H."/>
            <person name="Tunlid A."/>
            <person name="Henrissat B."/>
            <person name="Grigoriev I.V."/>
            <person name="Hibbett D.S."/>
            <person name="Martin F."/>
            <person name="Nordberg H.P."/>
            <person name="Cantor M.N."/>
            <person name="Hua S.X."/>
        </authorList>
    </citation>
    <scope>NUCLEOTIDE SEQUENCE [LARGE SCALE GENOMIC DNA]</scope>
    <source>
        <strain evidence="8 9">MAFF 305830</strain>
    </source>
</reference>
<evidence type="ECO:0000256" key="6">
    <source>
        <dbReference type="SAM" id="MobiDB-lite"/>
    </source>
</evidence>
<keyword evidence="1 4" id="KW-0238">DNA-binding</keyword>
<dbReference type="GO" id="GO:0005634">
    <property type="term" value="C:nucleus"/>
    <property type="evidence" value="ECO:0007669"/>
    <property type="project" value="UniProtKB-SubCell"/>
</dbReference>
<evidence type="ECO:0000256" key="3">
    <source>
        <dbReference type="ARBA" id="ARBA00023242"/>
    </source>
</evidence>
<keyword evidence="3 4" id="KW-0539">Nucleus</keyword>
<feature type="DNA-binding region" description="Homeobox" evidence="4">
    <location>
        <begin position="146"/>
        <end position="207"/>
    </location>
</feature>
<evidence type="ECO:0000313" key="9">
    <source>
        <dbReference type="Proteomes" id="UP000054097"/>
    </source>
</evidence>
<feature type="domain" description="Homeobox" evidence="7">
    <location>
        <begin position="144"/>
        <end position="206"/>
    </location>
</feature>
<evidence type="ECO:0000256" key="2">
    <source>
        <dbReference type="ARBA" id="ARBA00023155"/>
    </source>
</evidence>
<gene>
    <name evidence="8" type="ORF">M408DRAFT_332781</name>
</gene>
<evidence type="ECO:0000256" key="1">
    <source>
        <dbReference type="ARBA" id="ARBA00023125"/>
    </source>
</evidence>
<sequence>MAASSKTTALKSILNVASTLTELLDSFSASVLPPVPQRPQPKSRPPPLALPRTRTLHLPLSRVSVPARVSQEFKSIYLAKVQQLRRVAQDEYNNLCRSLNGSDLANVAKLLRTSYRASEDYFAQQAIDACLDAHALATNSQPVQTSNQPKKPFDRTIVAIFEYIFDQPDGNFLDPVDKRRLADLSGMTDRQITVWFQNRRARTKQKMTAGKFTEPMTLDKAMVKLRADCEKARLAKIKATAFQTIVFKKTEKVLIDEAEEPVDEDTICIRDQLELDLRHQYATGALPNLDMIKPNPSSFPQPFVMPEYAEPRFTVPTWPRTSPKHTSEPIKPVTKQEVDDLAARLDDVVELRRTRTETSRRSVTFPLPLPAIVQEAVARRDAARIRDNKKPNSMAPQLHPADEANRVKIQALTSNAEELLKSNLKRDQVQIRGPQIISDRVIGHLNDQMTGMGLEHQAYVAPPLPPSIDTLATELSQADINKQHPESESSDTDQESGSEFWDDSVRPEAIEVPSLSSFLNAETDAQPDEMELPYDLVKAAETRINPADYPPILHTGLDCIPLDDTLMDSHSMNEALKMTLKQLHWKGPLPANIDEPLIFSHVPSLAAHPADARLILLEALSRGQEEEVRLLEDASLMDIGRDIMFDPSMIPDPTPPPASASEPFPYFAYSADTSVLPYQVNDLGDNSLPFALSDPTLQYGTWEGSALDQLYHQDHASLPFAVVNPAAQLSINVDTSAQPTFDQYFDPQGSVLPFALMNQELPTYHTFTSAQPVNNVERPVPAVPETESFYDQQFSDPYMFFAPPPPEVLDLSTKTSAEPAISFYPSYLPQVPVITREVYKAARGVHRWLEKLTGTKIDSAPFIDAKEMLQYLA</sequence>
<dbReference type="AlphaFoldDB" id="A0A0C3ATZ5"/>
<dbReference type="InterPro" id="IPR017970">
    <property type="entry name" value="Homeobox_CS"/>
</dbReference>
<dbReference type="Proteomes" id="UP000054097">
    <property type="component" value="Unassembled WGS sequence"/>
</dbReference>